<dbReference type="Pfam" id="PF13473">
    <property type="entry name" value="Cupredoxin_1"/>
    <property type="match status" value="1"/>
</dbReference>
<dbReference type="PANTHER" id="PTHR38439:SF3">
    <property type="entry name" value="COPPER-RESISTANT CUPROPROTEIN COPI"/>
    <property type="match status" value="1"/>
</dbReference>
<evidence type="ECO:0000256" key="1">
    <source>
        <dbReference type="ARBA" id="ARBA00022723"/>
    </source>
</evidence>
<feature type="compositionally biased region" description="Low complexity" evidence="3">
    <location>
        <begin position="76"/>
        <end position="90"/>
    </location>
</feature>
<evidence type="ECO:0000256" key="2">
    <source>
        <dbReference type="ARBA" id="ARBA00023008"/>
    </source>
</evidence>
<dbReference type="PANTHER" id="PTHR38439">
    <property type="entry name" value="AURACYANIN-B"/>
    <property type="match status" value="1"/>
</dbReference>
<dbReference type="STRING" id="1802610.A2W32_05625"/>
<dbReference type="GO" id="GO:0046872">
    <property type="term" value="F:metal ion binding"/>
    <property type="evidence" value="ECO:0007669"/>
    <property type="project" value="UniProtKB-KW"/>
</dbReference>
<feature type="compositionally biased region" description="Polar residues" evidence="3">
    <location>
        <begin position="65"/>
        <end position="75"/>
    </location>
</feature>
<keyword evidence="4" id="KW-1133">Transmembrane helix</keyword>
<evidence type="ECO:0000256" key="3">
    <source>
        <dbReference type="SAM" id="MobiDB-lite"/>
    </source>
</evidence>
<reference evidence="6 7" key="1">
    <citation type="journal article" date="2016" name="Nat. Commun.">
        <title>Thousands of microbial genomes shed light on interconnected biogeochemical processes in an aquifer system.</title>
        <authorList>
            <person name="Anantharaman K."/>
            <person name="Brown C.T."/>
            <person name="Hug L.A."/>
            <person name="Sharon I."/>
            <person name="Castelle C.J."/>
            <person name="Probst A.J."/>
            <person name="Thomas B.C."/>
            <person name="Singh A."/>
            <person name="Wilkins M.J."/>
            <person name="Karaoz U."/>
            <person name="Brodie E.L."/>
            <person name="Williams K.H."/>
            <person name="Hubbard S.S."/>
            <person name="Banfield J.F."/>
        </authorList>
    </citation>
    <scope>NUCLEOTIDE SEQUENCE [LARGE SCALE GENOMIC DNA]</scope>
</reference>
<proteinExistence type="predicted"/>
<organism evidence="6 7">
    <name type="scientific">candidate division WWE3 bacterium RBG_16_37_10</name>
    <dbReference type="NCBI Taxonomy" id="1802610"/>
    <lineage>
        <taxon>Bacteria</taxon>
        <taxon>Katanobacteria</taxon>
    </lineage>
</organism>
<keyword evidence="1" id="KW-0479">Metal-binding</keyword>
<dbReference type="InterPro" id="IPR028096">
    <property type="entry name" value="EfeO_Cupredoxin"/>
</dbReference>
<keyword evidence="4" id="KW-0472">Membrane</keyword>
<comment type="caution">
    <text evidence="6">The sequence shown here is derived from an EMBL/GenBank/DDBJ whole genome shotgun (WGS) entry which is preliminary data.</text>
</comment>
<dbReference type="InterPro" id="IPR033138">
    <property type="entry name" value="Cu_oxidase_CS"/>
</dbReference>
<dbReference type="Gene3D" id="2.60.40.420">
    <property type="entry name" value="Cupredoxins - blue copper proteins"/>
    <property type="match status" value="1"/>
</dbReference>
<dbReference type="InterPro" id="IPR050845">
    <property type="entry name" value="Cu-binding_ET"/>
</dbReference>
<gene>
    <name evidence="6" type="ORF">A2W32_05625</name>
</gene>
<dbReference type="PROSITE" id="PS00079">
    <property type="entry name" value="MULTICOPPER_OXIDASE1"/>
    <property type="match status" value="1"/>
</dbReference>
<sequence>MEPSNESKNGNLIGLALLGIIVVIVVIGFILSKGQGSNVNNTITNKVELEELQEVDKEEKDELETSGSIESDTLGENSESTPSTPPTTGITEVKEFTIKGSNFKFDVTEIKVKLGDKVKLTFENTGGFHDWNLDEFNVSTKTLNSGEKETVEFVASKAGTFEYYCSVGQHRQMGMKGNLIVE</sequence>
<dbReference type="InterPro" id="IPR008972">
    <property type="entry name" value="Cupredoxin"/>
</dbReference>
<evidence type="ECO:0000256" key="4">
    <source>
        <dbReference type="SAM" id="Phobius"/>
    </source>
</evidence>
<name>A0A1F4V207_UNCKA</name>
<feature type="transmembrane region" description="Helical" evidence="4">
    <location>
        <begin position="12"/>
        <end position="31"/>
    </location>
</feature>
<evidence type="ECO:0000259" key="5">
    <source>
        <dbReference type="Pfam" id="PF13473"/>
    </source>
</evidence>
<dbReference type="EMBL" id="MEUT01000027">
    <property type="protein sequence ID" value="OGC51192.1"/>
    <property type="molecule type" value="Genomic_DNA"/>
</dbReference>
<evidence type="ECO:0000313" key="6">
    <source>
        <dbReference type="EMBL" id="OGC51192.1"/>
    </source>
</evidence>
<dbReference type="AlphaFoldDB" id="A0A1F4V207"/>
<keyword evidence="4" id="KW-0812">Transmembrane</keyword>
<dbReference type="SUPFAM" id="SSF49503">
    <property type="entry name" value="Cupredoxins"/>
    <property type="match status" value="1"/>
</dbReference>
<feature type="region of interest" description="Disordered" evidence="3">
    <location>
        <begin position="54"/>
        <end position="90"/>
    </location>
</feature>
<keyword evidence="2" id="KW-0186">Copper</keyword>
<dbReference type="Proteomes" id="UP000177371">
    <property type="component" value="Unassembled WGS sequence"/>
</dbReference>
<feature type="domain" description="EfeO-type cupredoxin-like" evidence="5">
    <location>
        <begin position="92"/>
        <end position="181"/>
    </location>
</feature>
<accession>A0A1F4V207</accession>
<protein>
    <recommendedName>
        <fullName evidence="5">EfeO-type cupredoxin-like domain-containing protein</fullName>
    </recommendedName>
</protein>
<evidence type="ECO:0000313" key="7">
    <source>
        <dbReference type="Proteomes" id="UP000177371"/>
    </source>
</evidence>